<name>A0ABX0HH32_9BACT</name>
<keyword evidence="2" id="KW-1185">Reference proteome</keyword>
<accession>A0ABX0HH32</accession>
<dbReference type="EMBL" id="JAANYN010000013">
    <property type="protein sequence ID" value="NHE59431.1"/>
    <property type="molecule type" value="Genomic_DNA"/>
</dbReference>
<proteinExistence type="predicted"/>
<gene>
    <name evidence="1" type="ORF">G9Q97_21685</name>
</gene>
<sequence length="102" mass="11188">MSRGESGFEIRGKGGFAGGSLCMSYHGIRLVFHVPISVFLTHVSSGRKNISPSKPFNDLALLPPPMEKVEAIQILKQEDKASCHSTAAHFLKVFVHKGQKIR</sequence>
<protein>
    <submittedName>
        <fullName evidence="1">Uncharacterized protein</fullName>
    </submittedName>
</protein>
<evidence type="ECO:0000313" key="2">
    <source>
        <dbReference type="Proteomes" id="UP000649799"/>
    </source>
</evidence>
<organism evidence="1 2">
    <name type="scientific">Cyclobacterium plantarum</name>
    <dbReference type="NCBI Taxonomy" id="2716263"/>
    <lineage>
        <taxon>Bacteria</taxon>
        <taxon>Pseudomonadati</taxon>
        <taxon>Bacteroidota</taxon>
        <taxon>Cytophagia</taxon>
        <taxon>Cytophagales</taxon>
        <taxon>Cyclobacteriaceae</taxon>
        <taxon>Cyclobacterium</taxon>
    </lineage>
</organism>
<dbReference type="Proteomes" id="UP000649799">
    <property type="component" value="Unassembled WGS sequence"/>
</dbReference>
<reference evidence="1 2" key="1">
    <citation type="submission" date="2020-03" db="EMBL/GenBank/DDBJ databases">
        <title>Cyclobacterium plantarum sp. nov., a marine bacterium isolated from a coastal-marine wetland.</title>
        <authorList>
            <person name="Sanchez-Porro C."/>
            <person name="Ventosa A."/>
            <person name="Amoozegar M."/>
        </authorList>
    </citation>
    <scope>NUCLEOTIDE SEQUENCE [LARGE SCALE GENOMIC DNA]</scope>
    <source>
        <strain evidence="1 2">GBPx2</strain>
    </source>
</reference>
<evidence type="ECO:0000313" key="1">
    <source>
        <dbReference type="EMBL" id="NHE59431.1"/>
    </source>
</evidence>
<dbReference type="RefSeq" id="WP_166150776.1">
    <property type="nucleotide sequence ID" value="NZ_JAANYN010000013.1"/>
</dbReference>
<comment type="caution">
    <text evidence="1">The sequence shown here is derived from an EMBL/GenBank/DDBJ whole genome shotgun (WGS) entry which is preliminary data.</text>
</comment>